<dbReference type="GO" id="GO:0000166">
    <property type="term" value="F:nucleotide binding"/>
    <property type="evidence" value="ECO:0007669"/>
    <property type="project" value="InterPro"/>
</dbReference>
<reference evidence="4" key="2">
    <citation type="submission" date="2016-11" db="EMBL/GenBank/DDBJ databases">
        <authorList>
            <person name="Jaros S."/>
            <person name="Januszkiewicz K."/>
            <person name="Wedrychowicz H."/>
        </authorList>
    </citation>
    <scope>NUCLEOTIDE SEQUENCE [LARGE SCALE GENOMIC DNA]</scope>
    <source>
        <strain evidence="4">DSM 27989</strain>
    </source>
</reference>
<name>A0A1M6ZSA2_9FLAO</name>
<dbReference type="EMBL" id="BMFL01000004">
    <property type="protein sequence ID" value="GGE92679.1"/>
    <property type="molecule type" value="Genomic_DNA"/>
</dbReference>
<reference evidence="3" key="5">
    <citation type="submission" date="2024-05" db="EMBL/GenBank/DDBJ databases">
        <authorList>
            <person name="Sun Q."/>
            <person name="Zhou Y."/>
        </authorList>
    </citation>
    <scope>NUCLEOTIDE SEQUENCE</scope>
    <source>
        <strain evidence="3">CGMCC 1.12707</strain>
    </source>
</reference>
<dbReference type="InterPro" id="IPR055170">
    <property type="entry name" value="GFO_IDH_MocA-like_dom"/>
</dbReference>
<evidence type="ECO:0000259" key="2">
    <source>
        <dbReference type="Pfam" id="PF22725"/>
    </source>
</evidence>
<feature type="domain" description="GFO/IDH/MocA-like oxidoreductase" evidence="2">
    <location>
        <begin position="123"/>
        <end position="247"/>
    </location>
</feature>
<dbReference type="InterPro" id="IPR036291">
    <property type="entry name" value="NAD(P)-bd_dom_sf"/>
</dbReference>
<dbReference type="PANTHER" id="PTHR43249:SF1">
    <property type="entry name" value="D-GLUCOSIDE 3-DEHYDROGENASE"/>
    <property type="match status" value="1"/>
</dbReference>
<reference evidence="6" key="4">
    <citation type="journal article" date="2019" name="Int. J. Syst. Evol. Microbiol.">
        <title>The Global Catalogue of Microorganisms (GCM) 10K type strain sequencing project: providing services to taxonomists for standard genome sequencing and annotation.</title>
        <authorList>
            <consortium name="The Broad Institute Genomics Platform"/>
            <consortium name="The Broad Institute Genome Sequencing Center for Infectious Disease"/>
            <person name="Wu L."/>
            <person name="Ma J."/>
        </authorList>
    </citation>
    <scope>NUCLEOTIDE SEQUENCE [LARGE SCALE GENOMIC DNA]</scope>
    <source>
        <strain evidence="6">CGMCC 1.12707</strain>
    </source>
</reference>
<feature type="domain" description="Gfo/Idh/MocA-like oxidoreductase N-terminal" evidence="1">
    <location>
        <begin position="3"/>
        <end position="112"/>
    </location>
</feature>
<dbReference type="Gene3D" id="3.40.50.720">
    <property type="entry name" value="NAD(P)-binding Rossmann-like Domain"/>
    <property type="match status" value="1"/>
</dbReference>
<dbReference type="EMBL" id="FRBH01000008">
    <property type="protein sequence ID" value="SHL33320.1"/>
    <property type="molecule type" value="Genomic_DNA"/>
</dbReference>
<dbReference type="Pfam" id="PF22725">
    <property type="entry name" value="GFO_IDH_MocA_C3"/>
    <property type="match status" value="1"/>
</dbReference>
<evidence type="ECO:0000313" key="3">
    <source>
        <dbReference type="EMBL" id="GGE92679.1"/>
    </source>
</evidence>
<protein>
    <submittedName>
        <fullName evidence="4">Predicted dehydrogenase</fullName>
    </submittedName>
</protein>
<dbReference type="Pfam" id="PF01408">
    <property type="entry name" value="GFO_IDH_MocA"/>
    <property type="match status" value="1"/>
</dbReference>
<dbReference type="SUPFAM" id="SSF51735">
    <property type="entry name" value="NAD(P)-binding Rossmann-fold domains"/>
    <property type="match status" value="1"/>
</dbReference>
<dbReference type="PANTHER" id="PTHR43249">
    <property type="entry name" value="UDP-N-ACETYL-2-AMINO-2-DEOXY-D-GLUCURONATE OXIDASE"/>
    <property type="match status" value="1"/>
</dbReference>
<proteinExistence type="predicted"/>
<dbReference type="Proteomes" id="UP000650994">
    <property type="component" value="Unassembled WGS sequence"/>
</dbReference>
<keyword evidence="6" id="KW-1185">Reference proteome</keyword>
<gene>
    <name evidence="3" type="ORF">GCM10010984_07910</name>
    <name evidence="4" type="ORF">SAMN05443634_10835</name>
</gene>
<dbReference type="AlphaFoldDB" id="A0A1M6ZSA2"/>
<dbReference type="STRING" id="1434701.SAMN05443634_10835"/>
<dbReference type="Proteomes" id="UP000184120">
    <property type="component" value="Unassembled WGS sequence"/>
</dbReference>
<evidence type="ECO:0000259" key="1">
    <source>
        <dbReference type="Pfam" id="PF01408"/>
    </source>
</evidence>
<dbReference type="RefSeq" id="WP_072932595.1">
    <property type="nucleotide sequence ID" value="NZ_BMFL01000004.1"/>
</dbReference>
<dbReference type="Gene3D" id="3.30.360.10">
    <property type="entry name" value="Dihydrodipicolinate Reductase, domain 2"/>
    <property type="match status" value="1"/>
</dbReference>
<dbReference type="SUPFAM" id="SSF55347">
    <property type="entry name" value="Glyceraldehyde-3-phosphate dehydrogenase-like, C-terminal domain"/>
    <property type="match status" value="1"/>
</dbReference>
<dbReference type="InterPro" id="IPR052515">
    <property type="entry name" value="Gfo/Idh/MocA_Oxidoreductase"/>
</dbReference>
<organism evidence="4 5">
    <name type="scientific">Chishuiella changwenlii</name>
    <dbReference type="NCBI Taxonomy" id="1434701"/>
    <lineage>
        <taxon>Bacteria</taxon>
        <taxon>Pseudomonadati</taxon>
        <taxon>Bacteroidota</taxon>
        <taxon>Flavobacteriia</taxon>
        <taxon>Flavobacteriales</taxon>
        <taxon>Weeksellaceae</taxon>
        <taxon>Chishuiella</taxon>
    </lineage>
</organism>
<evidence type="ECO:0000313" key="5">
    <source>
        <dbReference type="Proteomes" id="UP000184120"/>
    </source>
</evidence>
<reference evidence="5" key="3">
    <citation type="submission" date="2016-11" db="EMBL/GenBank/DDBJ databases">
        <authorList>
            <person name="Varghese N."/>
            <person name="Submissions S."/>
        </authorList>
    </citation>
    <scope>NUCLEOTIDE SEQUENCE [LARGE SCALE GENOMIC DNA]</scope>
    <source>
        <strain evidence="5">DSM 27989</strain>
    </source>
</reference>
<sequence length="336" mass="38412">MKNFSILGFGHIGRVHQQAIEEAENAQLISIIDFNLPEDLSVKGYSTLEGFLIEDQETDVVVIATPNGLHREHAIRCLKAGKNVLIEKPIALTVEDTVEILRVAEEKKLRVFTSMQLRFSPVVQYVKNLIDNNCLGKIFMVNINCYWNRNKNYYKLREWHGSHEMDGGVLFTQFSHFIDIMNFWFDEVKCTASKSYNFTHEQITDFDDSGCINFTANDAIGNMIYTTSVFNKNFESNITIISEKGTIKIGDQYLNQMIYSDLKNVCCSQKISTEQKNFHSNLVTEISDAMLFNNESLLDGKNALNLVKFITDANFMASNNNKEITRTTDNYEISHA</sequence>
<dbReference type="InterPro" id="IPR000683">
    <property type="entry name" value="Gfo/Idh/MocA-like_OxRdtase_N"/>
</dbReference>
<accession>A0A1M6ZSA2</accession>
<evidence type="ECO:0000313" key="6">
    <source>
        <dbReference type="Proteomes" id="UP000650994"/>
    </source>
</evidence>
<evidence type="ECO:0000313" key="4">
    <source>
        <dbReference type="EMBL" id="SHL33320.1"/>
    </source>
</evidence>
<dbReference type="OrthoDB" id="9815825at2"/>
<reference evidence="3" key="1">
    <citation type="journal article" date="2014" name="Int. J. Syst. Evol. Microbiol.">
        <title>Complete genome of a new Firmicutes species belonging to the dominant human colonic microbiota ('Ruminococcus bicirculans') reveals two chromosomes and a selective capacity to utilize plant glucans.</title>
        <authorList>
            <consortium name="NISC Comparative Sequencing Program"/>
            <person name="Wegmann U."/>
            <person name="Louis P."/>
            <person name="Goesmann A."/>
            <person name="Henrissat B."/>
            <person name="Duncan S.H."/>
            <person name="Flint H.J."/>
        </authorList>
    </citation>
    <scope>NUCLEOTIDE SEQUENCE</scope>
    <source>
        <strain evidence="3">CGMCC 1.12707</strain>
    </source>
</reference>